<dbReference type="PANTHER" id="PTHR30408:SF12">
    <property type="entry name" value="TYPE I RESTRICTION ENZYME MJAVIII SPECIFICITY SUBUNIT"/>
    <property type="match status" value="1"/>
</dbReference>
<dbReference type="EMBL" id="FPBL01000001">
    <property type="protein sequence ID" value="SFU31686.1"/>
    <property type="molecule type" value="Genomic_DNA"/>
</dbReference>
<evidence type="ECO:0000256" key="2">
    <source>
        <dbReference type="ARBA" id="ARBA00022747"/>
    </source>
</evidence>
<feature type="domain" description="Type I restriction modification DNA specificity" evidence="4">
    <location>
        <begin position="24"/>
        <end position="174"/>
    </location>
</feature>
<comment type="similarity">
    <text evidence="1">Belongs to the type-I restriction system S methylase family.</text>
</comment>
<protein>
    <submittedName>
        <fullName evidence="5">Type I restriction enzyme, S subunit</fullName>
    </submittedName>
</protein>
<keyword evidence="3" id="KW-0238">DNA-binding</keyword>
<dbReference type="PANTHER" id="PTHR30408">
    <property type="entry name" value="TYPE-1 RESTRICTION ENZYME ECOKI SPECIFICITY PROTEIN"/>
    <property type="match status" value="1"/>
</dbReference>
<reference evidence="5 6" key="1">
    <citation type="submission" date="2016-10" db="EMBL/GenBank/DDBJ databases">
        <authorList>
            <person name="de Groot N.N."/>
        </authorList>
    </citation>
    <scope>NUCLEOTIDE SEQUENCE [LARGE SCALE GENOMIC DNA]</scope>
    <source>
        <strain evidence="5 6">Nm24</strain>
    </source>
</reference>
<keyword evidence="2" id="KW-0680">Restriction system</keyword>
<dbReference type="SUPFAM" id="SSF116734">
    <property type="entry name" value="DNA methylase specificity domain"/>
    <property type="match status" value="2"/>
</dbReference>
<name>A0A1I7F6B1_9PROT</name>
<dbReference type="Gene3D" id="1.10.287.1120">
    <property type="entry name" value="Bipartite methylase S protein"/>
    <property type="match status" value="2"/>
</dbReference>
<dbReference type="GO" id="GO:0009307">
    <property type="term" value="P:DNA restriction-modification system"/>
    <property type="evidence" value="ECO:0007669"/>
    <property type="project" value="UniProtKB-KW"/>
</dbReference>
<dbReference type="RefSeq" id="WP_074926376.1">
    <property type="nucleotide sequence ID" value="NZ_FPBL01000001.1"/>
</dbReference>
<dbReference type="AlphaFoldDB" id="A0A1I7F6B1"/>
<dbReference type="Gene3D" id="3.90.220.20">
    <property type="entry name" value="DNA methylase specificity domains"/>
    <property type="match status" value="1"/>
</dbReference>
<dbReference type="InterPro" id="IPR044946">
    <property type="entry name" value="Restrct_endonuc_typeI_TRD_sf"/>
</dbReference>
<gene>
    <name evidence="5" type="ORF">SAMN05216339_101311</name>
</gene>
<dbReference type="InterPro" id="IPR000055">
    <property type="entry name" value="Restrct_endonuc_typeI_TRD"/>
</dbReference>
<evidence type="ECO:0000313" key="6">
    <source>
        <dbReference type="Proteomes" id="UP000183926"/>
    </source>
</evidence>
<evidence type="ECO:0000256" key="3">
    <source>
        <dbReference type="ARBA" id="ARBA00023125"/>
    </source>
</evidence>
<accession>A0A1I7F6B1</accession>
<dbReference type="Pfam" id="PF01420">
    <property type="entry name" value="Methylase_S"/>
    <property type="match status" value="1"/>
</dbReference>
<evidence type="ECO:0000259" key="4">
    <source>
        <dbReference type="Pfam" id="PF01420"/>
    </source>
</evidence>
<dbReference type="InterPro" id="IPR052021">
    <property type="entry name" value="Type-I_RS_S_subunit"/>
</dbReference>
<dbReference type="CDD" id="cd17288">
    <property type="entry name" value="RMtype1_S_LlaAI06ORF1089P_TRD1-CR1_like"/>
    <property type="match status" value="1"/>
</dbReference>
<dbReference type="Proteomes" id="UP000183926">
    <property type="component" value="Unassembled WGS sequence"/>
</dbReference>
<evidence type="ECO:0000256" key="1">
    <source>
        <dbReference type="ARBA" id="ARBA00010923"/>
    </source>
</evidence>
<sequence length="399" mass="44663">MPSSAKKRALLPKLRFPEFRDAGEWEVKPFDELFVIGNGKDYKHLSSGDVPVYGSGGYMLSVDGYLYDGESVCIGRKGTIDKPIFLSGKFWTVDTLFYMHSFRSCLPKFIYAIFQNINWLDHNEAGGVPSLSKANIAKIEVAVPEVIEQQKIADCLGSLDGLIALETKKLAVLKTHKKGLMQQLFPTEGKTLPKLRFPEFRNTGEWQKRKISNLLVRSATPLNVEVKEVYREIGIRSHGKGIFHKEPVLGKALGGKRVFKVEENAFVLNIVFAWEQAVAVTSPAERGMIASHRFPMYKPVERKSDVDFIKYFFLTNKGKELLGIASPGGAGRNKTLGQKEFDNLEFHSPINVEEQAAIARCLLSIDDLINNQSERLSALKTHKKGLMQQLFPTQGEVAA</sequence>
<dbReference type="GO" id="GO:0003677">
    <property type="term" value="F:DNA binding"/>
    <property type="evidence" value="ECO:0007669"/>
    <property type="project" value="UniProtKB-KW"/>
</dbReference>
<proteinExistence type="inferred from homology"/>
<organism evidence="5 6">
    <name type="scientific">Nitrosomonas eutropha</name>
    <dbReference type="NCBI Taxonomy" id="916"/>
    <lineage>
        <taxon>Bacteria</taxon>
        <taxon>Pseudomonadati</taxon>
        <taxon>Pseudomonadota</taxon>
        <taxon>Betaproteobacteria</taxon>
        <taxon>Nitrosomonadales</taxon>
        <taxon>Nitrosomonadaceae</taxon>
        <taxon>Nitrosomonas</taxon>
    </lineage>
</organism>
<evidence type="ECO:0000313" key="5">
    <source>
        <dbReference type="EMBL" id="SFU31686.1"/>
    </source>
</evidence>
<dbReference type="OrthoDB" id="5298944at2"/>